<dbReference type="Proteomes" id="UP000307440">
    <property type="component" value="Unassembled WGS sequence"/>
</dbReference>
<gene>
    <name evidence="2" type="ORF">FA15DRAFT_368571</name>
</gene>
<evidence type="ECO:0000313" key="3">
    <source>
        <dbReference type="Proteomes" id="UP000307440"/>
    </source>
</evidence>
<feature type="region of interest" description="Disordered" evidence="1">
    <location>
        <begin position="1"/>
        <end position="23"/>
    </location>
</feature>
<protein>
    <submittedName>
        <fullName evidence="2">Uncharacterized protein</fullName>
    </submittedName>
</protein>
<dbReference type="EMBL" id="ML210189">
    <property type="protein sequence ID" value="TFK25193.1"/>
    <property type="molecule type" value="Genomic_DNA"/>
</dbReference>
<organism evidence="2 3">
    <name type="scientific">Coprinopsis marcescibilis</name>
    <name type="common">Agaric fungus</name>
    <name type="synonym">Psathyrella marcescibilis</name>
    <dbReference type="NCBI Taxonomy" id="230819"/>
    <lineage>
        <taxon>Eukaryota</taxon>
        <taxon>Fungi</taxon>
        <taxon>Dikarya</taxon>
        <taxon>Basidiomycota</taxon>
        <taxon>Agaricomycotina</taxon>
        <taxon>Agaricomycetes</taxon>
        <taxon>Agaricomycetidae</taxon>
        <taxon>Agaricales</taxon>
        <taxon>Agaricineae</taxon>
        <taxon>Psathyrellaceae</taxon>
        <taxon>Coprinopsis</taxon>
    </lineage>
</organism>
<dbReference type="AlphaFoldDB" id="A0A5C3KZC2"/>
<sequence length="290" mass="32861">MYTIAQRSSSTHPQSNCLQSSTRQTQMPQVMTFAITPQTVWRLCGQGCNSDHRKHSINPFTFKATPTVLHSIAGSMFALELVLSRLAYKFTGGFLPWGACFSACLVPTTQIDIPSTIFRCRTRRIQATLFQEIYNRLHFLSQQPSNVLGIGQTELSFALGNDPEKKNCRSTTLQDYPFPKASVPLLFQPSITPTRCSVRRPMDGTRSQKWANPTLRVHKLPSSSASWFVTTGKTYFFRQASEKRDLCNYTLYRGLKPEEDLRWVMFICSPLSLLYSSAARCCCGYSTFRV</sequence>
<proteinExistence type="predicted"/>
<accession>A0A5C3KZC2</accession>
<reference evidence="2 3" key="1">
    <citation type="journal article" date="2019" name="Nat. Ecol. Evol.">
        <title>Megaphylogeny resolves global patterns of mushroom evolution.</title>
        <authorList>
            <person name="Varga T."/>
            <person name="Krizsan K."/>
            <person name="Foldi C."/>
            <person name="Dima B."/>
            <person name="Sanchez-Garcia M."/>
            <person name="Sanchez-Ramirez S."/>
            <person name="Szollosi G.J."/>
            <person name="Szarkandi J.G."/>
            <person name="Papp V."/>
            <person name="Albert L."/>
            <person name="Andreopoulos W."/>
            <person name="Angelini C."/>
            <person name="Antonin V."/>
            <person name="Barry K.W."/>
            <person name="Bougher N.L."/>
            <person name="Buchanan P."/>
            <person name="Buyck B."/>
            <person name="Bense V."/>
            <person name="Catcheside P."/>
            <person name="Chovatia M."/>
            <person name="Cooper J."/>
            <person name="Damon W."/>
            <person name="Desjardin D."/>
            <person name="Finy P."/>
            <person name="Geml J."/>
            <person name="Haridas S."/>
            <person name="Hughes K."/>
            <person name="Justo A."/>
            <person name="Karasinski D."/>
            <person name="Kautmanova I."/>
            <person name="Kiss B."/>
            <person name="Kocsube S."/>
            <person name="Kotiranta H."/>
            <person name="LaButti K.M."/>
            <person name="Lechner B.E."/>
            <person name="Liimatainen K."/>
            <person name="Lipzen A."/>
            <person name="Lukacs Z."/>
            <person name="Mihaltcheva S."/>
            <person name="Morgado L.N."/>
            <person name="Niskanen T."/>
            <person name="Noordeloos M.E."/>
            <person name="Ohm R.A."/>
            <person name="Ortiz-Santana B."/>
            <person name="Ovrebo C."/>
            <person name="Racz N."/>
            <person name="Riley R."/>
            <person name="Savchenko A."/>
            <person name="Shiryaev A."/>
            <person name="Soop K."/>
            <person name="Spirin V."/>
            <person name="Szebenyi C."/>
            <person name="Tomsovsky M."/>
            <person name="Tulloss R.E."/>
            <person name="Uehling J."/>
            <person name="Grigoriev I.V."/>
            <person name="Vagvolgyi C."/>
            <person name="Papp T."/>
            <person name="Martin F.M."/>
            <person name="Miettinen O."/>
            <person name="Hibbett D.S."/>
            <person name="Nagy L.G."/>
        </authorList>
    </citation>
    <scope>NUCLEOTIDE SEQUENCE [LARGE SCALE GENOMIC DNA]</scope>
    <source>
        <strain evidence="2 3">CBS 121175</strain>
    </source>
</reference>
<evidence type="ECO:0000313" key="2">
    <source>
        <dbReference type="EMBL" id="TFK25193.1"/>
    </source>
</evidence>
<name>A0A5C3KZC2_COPMA</name>
<keyword evidence="3" id="KW-1185">Reference proteome</keyword>
<evidence type="ECO:0000256" key="1">
    <source>
        <dbReference type="SAM" id="MobiDB-lite"/>
    </source>
</evidence>